<evidence type="ECO:0000256" key="1">
    <source>
        <dbReference type="ARBA" id="ARBA00004442"/>
    </source>
</evidence>
<dbReference type="GO" id="GO:1990281">
    <property type="term" value="C:efflux pump complex"/>
    <property type="evidence" value="ECO:0007669"/>
    <property type="project" value="TreeGrafter"/>
</dbReference>
<keyword evidence="5" id="KW-0812">Transmembrane</keyword>
<dbReference type="GO" id="GO:0009279">
    <property type="term" value="C:cell outer membrane"/>
    <property type="evidence" value="ECO:0007669"/>
    <property type="project" value="UniProtKB-SubCell"/>
</dbReference>
<evidence type="ECO:0000256" key="6">
    <source>
        <dbReference type="ARBA" id="ARBA00023136"/>
    </source>
</evidence>
<keyword evidence="4" id="KW-1134">Transmembrane beta strand</keyword>
<evidence type="ECO:0000256" key="8">
    <source>
        <dbReference type="SAM" id="MobiDB-lite"/>
    </source>
</evidence>
<dbReference type="GO" id="GO:0015562">
    <property type="term" value="F:efflux transmembrane transporter activity"/>
    <property type="evidence" value="ECO:0007669"/>
    <property type="project" value="InterPro"/>
</dbReference>
<keyword evidence="10" id="KW-1185">Reference proteome</keyword>
<dbReference type="Pfam" id="PF02321">
    <property type="entry name" value="OEP"/>
    <property type="match status" value="1"/>
</dbReference>
<dbReference type="InterPro" id="IPR051906">
    <property type="entry name" value="TolC-like"/>
</dbReference>
<proteinExistence type="inferred from homology"/>
<accession>A0A5C5WJ78</accession>
<organism evidence="9 10">
    <name type="scientific">Rubripirellula amarantea</name>
    <dbReference type="NCBI Taxonomy" id="2527999"/>
    <lineage>
        <taxon>Bacteria</taxon>
        <taxon>Pseudomonadati</taxon>
        <taxon>Planctomycetota</taxon>
        <taxon>Planctomycetia</taxon>
        <taxon>Pirellulales</taxon>
        <taxon>Pirellulaceae</taxon>
        <taxon>Rubripirellula</taxon>
    </lineage>
</organism>
<evidence type="ECO:0000256" key="3">
    <source>
        <dbReference type="ARBA" id="ARBA00022448"/>
    </source>
</evidence>
<sequence precursor="true">MKSPFPRIVTPTNRKRNQGIVVAVAAALWVLGSTNGFQIATAQEFEPLHVPSIDAPGPGNTFPIGDEYESPIASEIYIEPFVAASPDDEMQWWRSEVNTSVLDHPHWVSFGLDTVLLDTLEHSPRIQIVAGDVSVSLERIVQQDAAFDSSVLFDTRGQRNNDPVGNSLTTGGPSRLIEDSLVGSAGIRKTTRRGGAIDLSQELGLLNSNSTFFDPEDQGNSRLSLSLAQPLLGRGNQYYNERLLTQARFDSDVSWQQMRAEVETRIVDVVAAYWQLYELRCHLVQSKALLERSREIEALLVARQDFDTGKIELAKTRQRVASRADRVLRLEGEVRKTQSRLALLVGAEELAGAVGSLELIPVNQPMIPEIDVELKTAVQTGLENRPEVKAAASQLESAALSIRVTRTELEPQLNAVFDTYLAGLTGQYNAAEAFTNQFSTGGPGISAGLSYELPRGRRLAKSRYREAHHRYKIRTEELREAVQQTRAEIEVAIVTLQTAAKARHMRREILVAATEEERILTGRWQSMAGDGSNVGVVLETLLDAQQRRVDAERDWVSAQTQYVVSLVQLQQAMGTLLIKSGITPITDNCDNTIRLIADTMSTDDFEVIDQLIQPSPTLNTPVSNSATPNSATPDSAMHNSAVSNSTEAQIGSPNLPVPVHLSEPIEVDVKGLIDTQWLENDAFKRFTDETVVTPSTDDQGLKK</sequence>
<comment type="similarity">
    <text evidence="2">Belongs to the outer membrane factor (OMF) (TC 1.B.17) family.</text>
</comment>
<evidence type="ECO:0000256" key="4">
    <source>
        <dbReference type="ARBA" id="ARBA00022452"/>
    </source>
</evidence>
<dbReference type="EMBL" id="SJPI01000002">
    <property type="protein sequence ID" value="TWT50165.1"/>
    <property type="molecule type" value="Genomic_DNA"/>
</dbReference>
<dbReference type="SUPFAM" id="SSF56954">
    <property type="entry name" value="Outer membrane efflux proteins (OEP)"/>
    <property type="match status" value="1"/>
</dbReference>
<feature type="region of interest" description="Disordered" evidence="8">
    <location>
        <begin position="616"/>
        <end position="655"/>
    </location>
</feature>
<dbReference type="RefSeq" id="WP_146515441.1">
    <property type="nucleotide sequence ID" value="NZ_SJPI01000002.1"/>
</dbReference>
<reference evidence="9 10" key="1">
    <citation type="submission" date="2019-02" db="EMBL/GenBank/DDBJ databases">
        <title>Deep-cultivation of Planctomycetes and their phenomic and genomic characterization uncovers novel biology.</title>
        <authorList>
            <person name="Wiegand S."/>
            <person name="Jogler M."/>
            <person name="Boedeker C."/>
            <person name="Pinto D."/>
            <person name="Vollmers J."/>
            <person name="Rivas-Marin E."/>
            <person name="Kohn T."/>
            <person name="Peeters S.H."/>
            <person name="Heuer A."/>
            <person name="Rast P."/>
            <person name="Oberbeckmann S."/>
            <person name="Bunk B."/>
            <person name="Jeske O."/>
            <person name="Meyerdierks A."/>
            <person name="Storesund J.E."/>
            <person name="Kallscheuer N."/>
            <person name="Luecker S."/>
            <person name="Lage O.M."/>
            <person name="Pohl T."/>
            <person name="Merkel B.J."/>
            <person name="Hornburger P."/>
            <person name="Mueller R.-W."/>
            <person name="Bruemmer F."/>
            <person name="Labrenz M."/>
            <person name="Spormann A.M."/>
            <person name="Op Den Camp H."/>
            <person name="Overmann J."/>
            <person name="Amann R."/>
            <person name="Jetten M.S.M."/>
            <person name="Mascher T."/>
            <person name="Medema M.H."/>
            <person name="Devos D.P."/>
            <person name="Kaster A.-K."/>
            <person name="Ovreas L."/>
            <person name="Rohde M."/>
            <person name="Galperin M.Y."/>
            <person name="Jogler C."/>
        </authorList>
    </citation>
    <scope>NUCLEOTIDE SEQUENCE [LARGE SCALE GENOMIC DNA]</scope>
    <source>
        <strain evidence="9 10">Pla22</strain>
    </source>
</reference>
<keyword evidence="7" id="KW-0998">Cell outer membrane</keyword>
<feature type="compositionally biased region" description="Polar residues" evidence="8">
    <location>
        <begin position="616"/>
        <end position="652"/>
    </location>
</feature>
<dbReference type="PANTHER" id="PTHR30026:SF23">
    <property type="entry name" value="TO APRF-PUTATIVE OUTER MEMBRANE EFFLUX PROTEIN OR SECRETED ALKALINE PHOSPHATASE-RELATED"/>
    <property type="match status" value="1"/>
</dbReference>
<gene>
    <name evidence="9" type="ORF">Pla22_29050</name>
</gene>
<name>A0A5C5WJ78_9BACT</name>
<evidence type="ECO:0000256" key="5">
    <source>
        <dbReference type="ARBA" id="ARBA00022692"/>
    </source>
</evidence>
<dbReference type="InterPro" id="IPR003423">
    <property type="entry name" value="OMP_efflux"/>
</dbReference>
<protein>
    <submittedName>
        <fullName evidence="9">Outer membrane efflux protein</fullName>
    </submittedName>
</protein>
<dbReference type="GO" id="GO:0015288">
    <property type="term" value="F:porin activity"/>
    <property type="evidence" value="ECO:0007669"/>
    <property type="project" value="TreeGrafter"/>
</dbReference>
<dbReference type="OrthoDB" id="234964at2"/>
<dbReference type="AlphaFoldDB" id="A0A5C5WJ78"/>
<comment type="caution">
    <text evidence="9">The sequence shown here is derived from an EMBL/GenBank/DDBJ whole genome shotgun (WGS) entry which is preliminary data.</text>
</comment>
<keyword evidence="6" id="KW-0472">Membrane</keyword>
<evidence type="ECO:0000256" key="7">
    <source>
        <dbReference type="ARBA" id="ARBA00023237"/>
    </source>
</evidence>
<keyword evidence="3" id="KW-0813">Transport</keyword>
<dbReference type="Proteomes" id="UP000316598">
    <property type="component" value="Unassembled WGS sequence"/>
</dbReference>
<dbReference type="PANTHER" id="PTHR30026">
    <property type="entry name" value="OUTER MEMBRANE PROTEIN TOLC"/>
    <property type="match status" value="1"/>
</dbReference>
<evidence type="ECO:0000313" key="9">
    <source>
        <dbReference type="EMBL" id="TWT50165.1"/>
    </source>
</evidence>
<dbReference type="Gene3D" id="1.20.1600.10">
    <property type="entry name" value="Outer membrane efflux proteins (OEP)"/>
    <property type="match status" value="1"/>
</dbReference>
<evidence type="ECO:0000256" key="2">
    <source>
        <dbReference type="ARBA" id="ARBA00007613"/>
    </source>
</evidence>
<evidence type="ECO:0000313" key="10">
    <source>
        <dbReference type="Proteomes" id="UP000316598"/>
    </source>
</evidence>
<comment type="subcellular location">
    <subcellularLocation>
        <location evidence="1">Cell outer membrane</location>
    </subcellularLocation>
</comment>